<dbReference type="RefSeq" id="WP_148049878.1">
    <property type="nucleotide sequence ID" value="NZ_RJUL01000011.1"/>
</dbReference>
<comment type="caution">
    <text evidence="2">The sequence shown here is derived from an EMBL/GenBank/DDBJ whole genome shotgun (WGS) entry which is preliminary data.</text>
</comment>
<accession>A0A3N1P377</accession>
<dbReference type="STRING" id="584787.GCA_001247655_03466"/>
<dbReference type="EMBL" id="RJUL01000011">
    <property type="protein sequence ID" value="ROQ21961.1"/>
    <property type="molecule type" value="Genomic_DNA"/>
</dbReference>
<dbReference type="Proteomes" id="UP000268033">
    <property type="component" value="Unassembled WGS sequence"/>
</dbReference>
<reference evidence="2 3" key="1">
    <citation type="submission" date="2018-11" db="EMBL/GenBank/DDBJ databases">
        <title>Genomic Encyclopedia of Type Strains, Phase IV (KMG-IV): sequencing the most valuable type-strain genomes for metagenomic binning, comparative biology and taxonomic classification.</title>
        <authorList>
            <person name="Goeker M."/>
        </authorList>
    </citation>
    <scope>NUCLEOTIDE SEQUENCE [LARGE SCALE GENOMIC DNA]</scope>
    <source>
        <strain evidence="2 3">DSM 21945</strain>
    </source>
</reference>
<proteinExistence type="predicted"/>
<evidence type="ECO:0000313" key="2">
    <source>
        <dbReference type="EMBL" id="ROQ21961.1"/>
    </source>
</evidence>
<feature type="signal peptide" evidence="1">
    <location>
        <begin position="1"/>
        <end position="18"/>
    </location>
</feature>
<protein>
    <recommendedName>
        <fullName evidence="4">Alpha/beta hydrolase</fullName>
    </recommendedName>
</protein>
<feature type="chain" id="PRO_5018005909" description="Alpha/beta hydrolase" evidence="1">
    <location>
        <begin position="19"/>
        <end position="307"/>
    </location>
</feature>
<dbReference type="AlphaFoldDB" id="A0A3N1P377"/>
<organism evidence="2 3">
    <name type="scientific">Gallaecimonas pentaromativorans</name>
    <dbReference type="NCBI Taxonomy" id="584787"/>
    <lineage>
        <taxon>Bacteria</taxon>
        <taxon>Pseudomonadati</taxon>
        <taxon>Pseudomonadota</taxon>
        <taxon>Gammaproteobacteria</taxon>
        <taxon>Enterobacterales</taxon>
        <taxon>Gallaecimonadaceae</taxon>
        <taxon>Gallaecimonas</taxon>
    </lineage>
</organism>
<evidence type="ECO:0000256" key="1">
    <source>
        <dbReference type="SAM" id="SignalP"/>
    </source>
</evidence>
<keyword evidence="1" id="KW-0732">Signal</keyword>
<keyword evidence="3" id="KW-1185">Reference proteome</keyword>
<sequence>MRMLFAMLVSLLSFAASAALEQGYHTYDYSLPAATGKNGQVMKVWYYKPSHYTADTPVLFVFHGRKRDADNYSAQWKALAEKYNLMLLVPEYSTQLYPGANGYNLGNVYHAVSRAEVKGLVVPKEINPKDQWSFTLADKIFADFKTREDSHATRYYAYGHGGGSQYLLRMLMFYPEAKIKMAIVANPGWYTLPSRDERWPYGLRGVDVIDTATLKRFFALPLTLMLGDHDDDFNHYLFRNAPEANRTGIDGRFERGHYYFNYARDVTKALNTPLNWQEHTVKGAEHDNFIVQLDAVQAIMGDINESK</sequence>
<dbReference type="InterPro" id="IPR029058">
    <property type="entry name" value="AB_hydrolase_fold"/>
</dbReference>
<evidence type="ECO:0008006" key="4">
    <source>
        <dbReference type="Google" id="ProtNLM"/>
    </source>
</evidence>
<dbReference type="SUPFAM" id="SSF53474">
    <property type="entry name" value="alpha/beta-Hydrolases"/>
    <property type="match status" value="1"/>
</dbReference>
<name>A0A3N1P377_9GAMM</name>
<gene>
    <name evidence="2" type="ORF">EDC28_11163</name>
</gene>
<evidence type="ECO:0000313" key="3">
    <source>
        <dbReference type="Proteomes" id="UP000268033"/>
    </source>
</evidence>
<dbReference type="Gene3D" id="3.40.50.1820">
    <property type="entry name" value="alpha/beta hydrolase"/>
    <property type="match status" value="1"/>
</dbReference>